<organism evidence="13 14">
    <name type="scientific">Megasphaera intestinihominis</name>
    <dbReference type="NCBI Taxonomy" id="3133159"/>
    <lineage>
        <taxon>Bacteria</taxon>
        <taxon>Bacillati</taxon>
        <taxon>Bacillota</taxon>
        <taxon>Negativicutes</taxon>
        <taxon>Veillonellales</taxon>
        <taxon>Veillonellaceae</taxon>
        <taxon>Megasphaera</taxon>
    </lineage>
</organism>
<comment type="caution">
    <text evidence="13">The sequence shown here is derived from an EMBL/GenBank/DDBJ whole genome shotgun (WGS) entry which is preliminary data.</text>
</comment>
<feature type="transmembrane region" description="Helical" evidence="12">
    <location>
        <begin position="270"/>
        <end position="290"/>
    </location>
</feature>
<evidence type="ECO:0000313" key="14">
    <source>
        <dbReference type="Proteomes" id="UP001433088"/>
    </source>
</evidence>
<evidence type="ECO:0000256" key="11">
    <source>
        <dbReference type="ARBA" id="ARBA00023136"/>
    </source>
</evidence>
<dbReference type="Pfam" id="PF02386">
    <property type="entry name" value="TrkH"/>
    <property type="match status" value="1"/>
</dbReference>
<feature type="transmembrane region" description="Helical" evidence="12">
    <location>
        <begin position="396"/>
        <end position="418"/>
    </location>
</feature>
<feature type="transmembrane region" description="Helical" evidence="12">
    <location>
        <begin position="183"/>
        <end position="208"/>
    </location>
</feature>
<keyword evidence="8" id="KW-0630">Potassium</keyword>
<keyword evidence="9 12" id="KW-1133">Transmembrane helix</keyword>
<keyword evidence="7 12" id="KW-0812">Transmembrane</keyword>
<evidence type="ECO:0000256" key="12">
    <source>
        <dbReference type="SAM" id="Phobius"/>
    </source>
</evidence>
<reference evidence="13 14" key="1">
    <citation type="submission" date="2024-03" db="EMBL/GenBank/DDBJ databases">
        <title>Human intestinal bacterial collection.</title>
        <authorList>
            <person name="Pauvert C."/>
            <person name="Hitch T.C.A."/>
            <person name="Clavel T."/>
        </authorList>
    </citation>
    <scope>NUCLEOTIDE SEQUENCE [LARGE SCALE GENOMIC DNA]</scope>
    <source>
        <strain evidence="13 14">CLA-AA-H81</strain>
    </source>
</reference>
<sequence length="484" mass="52349">MNIRIVLFVLGKLAQACGLALMIPFVVALFYGEASIAAFLVAIVISLLIGRLLMWQGHRPTDSLTVREGVAITALGWIMVTFLGMVPYAAGGYLSVLDSVFECISGLSGTGATVIDDIEAMPASLVLWRALTHWFGGLGIIVIFIAVFPQFGKGIVHMFNAESTGPRSDRALPRIKEMAKALFTVYVVFTVASTVVFMLCGMSFLIAADHAFATIATGGFSPYNNSVAHFDSPVVECCLSFFMLISSANFGMYVAAWKKGCKVILGDTEFRVYLAIVAISTAAMALNLVLAQQWDGIEALRQAFFQSVSISSSTGFVSNDFEQWPVFSKFILLVLMFIGGCAGSTTGGLKVTRVMLLVKTIAAIIRQKIHPNMVLHIRSNGEEFSMDLIYGVAKFFFIYTMLGVLWTFIMVFDGVAIFDAIGLSVSTMGSCGPGFGQFGATATCSALPPLSKVALCLSMLMGRLEALPVLAILMPSFWRHRNSW</sequence>
<dbReference type="Proteomes" id="UP001433088">
    <property type="component" value="Unassembled WGS sequence"/>
</dbReference>
<evidence type="ECO:0000256" key="1">
    <source>
        <dbReference type="ARBA" id="ARBA00004429"/>
    </source>
</evidence>
<proteinExistence type="inferred from homology"/>
<feature type="transmembrane region" description="Helical" evidence="12">
    <location>
        <begin position="70"/>
        <end position="90"/>
    </location>
</feature>
<dbReference type="EMBL" id="JBBMEU010000028">
    <property type="protein sequence ID" value="MEQ2422275.1"/>
    <property type="molecule type" value="Genomic_DNA"/>
</dbReference>
<keyword evidence="5" id="KW-0997">Cell inner membrane</keyword>
<comment type="similarity">
    <text evidence="2">Belongs to the TrkH potassium transport family.</text>
</comment>
<evidence type="ECO:0000256" key="5">
    <source>
        <dbReference type="ARBA" id="ARBA00022519"/>
    </source>
</evidence>
<keyword evidence="4" id="KW-1003">Cell membrane</keyword>
<feature type="transmembrane region" description="Helical" evidence="12">
    <location>
        <begin position="26"/>
        <end position="49"/>
    </location>
</feature>
<evidence type="ECO:0000256" key="4">
    <source>
        <dbReference type="ARBA" id="ARBA00022475"/>
    </source>
</evidence>
<dbReference type="RefSeq" id="WP_349173513.1">
    <property type="nucleotide sequence ID" value="NZ_JBBMEU010000028.1"/>
</dbReference>
<evidence type="ECO:0000256" key="7">
    <source>
        <dbReference type="ARBA" id="ARBA00022692"/>
    </source>
</evidence>
<protein>
    <submittedName>
        <fullName evidence="13">TrkH family potassium uptake protein</fullName>
    </submittedName>
</protein>
<accession>A0ABV1CVV9</accession>
<gene>
    <name evidence="13" type="ORF">WMO23_05955</name>
</gene>
<keyword evidence="11 12" id="KW-0472">Membrane</keyword>
<dbReference type="PIRSF" id="PIRSF006247">
    <property type="entry name" value="TrkH"/>
    <property type="match status" value="1"/>
</dbReference>
<feature type="transmembrane region" description="Helical" evidence="12">
    <location>
        <begin position="126"/>
        <end position="148"/>
    </location>
</feature>
<comment type="subcellular location">
    <subcellularLocation>
        <location evidence="1">Cell inner membrane</location>
        <topology evidence="1">Multi-pass membrane protein</topology>
    </subcellularLocation>
</comment>
<dbReference type="InterPro" id="IPR004772">
    <property type="entry name" value="TrkH"/>
</dbReference>
<dbReference type="PANTHER" id="PTHR32024">
    <property type="entry name" value="TRK SYSTEM POTASSIUM UPTAKE PROTEIN TRKG-RELATED"/>
    <property type="match status" value="1"/>
</dbReference>
<evidence type="ECO:0000313" key="13">
    <source>
        <dbReference type="EMBL" id="MEQ2422275.1"/>
    </source>
</evidence>
<dbReference type="InterPro" id="IPR003445">
    <property type="entry name" value="Cat_transpt"/>
</dbReference>
<evidence type="ECO:0000256" key="9">
    <source>
        <dbReference type="ARBA" id="ARBA00022989"/>
    </source>
</evidence>
<dbReference type="PANTHER" id="PTHR32024:SF2">
    <property type="entry name" value="TRK SYSTEM POTASSIUM UPTAKE PROTEIN TRKG-RELATED"/>
    <property type="match status" value="1"/>
</dbReference>
<keyword evidence="3" id="KW-0813">Transport</keyword>
<name>A0ABV1CVV9_9FIRM</name>
<feature type="transmembrane region" description="Helical" evidence="12">
    <location>
        <begin position="330"/>
        <end position="349"/>
    </location>
</feature>
<feature type="transmembrane region" description="Helical" evidence="12">
    <location>
        <begin position="239"/>
        <end position="258"/>
    </location>
</feature>
<keyword evidence="14" id="KW-1185">Reference proteome</keyword>
<evidence type="ECO:0000256" key="2">
    <source>
        <dbReference type="ARBA" id="ARBA00009137"/>
    </source>
</evidence>
<evidence type="ECO:0000256" key="10">
    <source>
        <dbReference type="ARBA" id="ARBA00023065"/>
    </source>
</evidence>
<keyword evidence="6" id="KW-0633">Potassium transport</keyword>
<evidence type="ECO:0000256" key="6">
    <source>
        <dbReference type="ARBA" id="ARBA00022538"/>
    </source>
</evidence>
<keyword evidence="10" id="KW-0406">Ion transport</keyword>
<evidence type="ECO:0000256" key="8">
    <source>
        <dbReference type="ARBA" id="ARBA00022958"/>
    </source>
</evidence>
<evidence type="ECO:0000256" key="3">
    <source>
        <dbReference type="ARBA" id="ARBA00022448"/>
    </source>
</evidence>